<dbReference type="EMBL" id="SUKA01000006">
    <property type="protein sequence ID" value="TJY63408.1"/>
    <property type="molecule type" value="Genomic_DNA"/>
</dbReference>
<comment type="caution">
    <text evidence="2">The sequence shown here is derived from an EMBL/GenBank/DDBJ whole genome shotgun (WGS) entry which is preliminary data.</text>
</comment>
<feature type="region of interest" description="Disordered" evidence="1">
    <location>
        <begin position="109"/>
        <end position="129"/>
    </location>
</feature>
<dbReference type="AlphaFoldDB" id="A0A4U0GWJ0"/>
<keyword evidence="3" id="KW-1185">Reference proteome</keyword>
<dbReference type="Proteomes" id="UP000309872">
    <property type="component" value="Unassembled WGS sequence"/>
</dbReference>
<organism evidence="2 3">
    <name type="scientific">Sphingobacterium alkalisoli</name>
    <dbReference type="NCBI Taxonomy" id="1874115"/>
    <lineage>
        <taxon>Bacteria</taxon>
        <taxon>Pseudomonadati</taxon>
        <taxon>Bacteroidota</taxon>
        <taxon>Sphingobacteriia</taxon>
        <taxon>Sphingobacteriales</taxon>
        <taxon>Sphingobacteriaceae</taxon>
        <taxon>Sphingobacterium</taxon>
    </lineage>
</organism>
<evidence type="ECO:0000256" key="1">
    <source>
        <dbReference type="SAM" id="MobiDB-lite"/>
    </source>
</evidence>
<gene>
    <name evidence="2" type="ORF">FAZ19_17655</name>
</gene>
<dbReference type="RefSeq" id="WP_136822083.1">
    <property type="nucleotide sequence ID" value="NZ_BMJX01000006.1"/>
</dbReference>
<reference evidence="2 3" key="1">
    <citation type="submission" date="2019-04" db="EMBL/GenBank/DDBJ databases">
        <title>Sphingobacterium olei sp. nov., isolated from oil-contaminated soil.</title>
        <authorList>
            <person name="Liu B."/>
        </authorList>
    </citation>
    <scope>NUCLEOTIDE SEQUENCE [LARGE SCALE GENOMIC DNA]</scope>
    <source>
        <strain evidence="2 3">Y3L14</strain>
    </source>
</reference>
<dbReference type="OrthoDB" id="708090at2"/>
<accession>A0A4U0GWJ0</accession>
<protein>
    <recommendedName>
        <fullName evidence="4">DUF4142 domain-containing protein</fullName>
    </recommendedName>
</protein>
<proteinExistence type="predicted"/>
<evidence type="ECO:0008006" key="4">
    <source>
        <dbReference type="Google" id="ProtNLM"/>
    </source>
</evidence>
<feature type="compositionally biased region" description="Low complexity" evidence="1">
    <location>
        <begin position="116"/>
        <end position="129"/>
    </location>
</feature>
<name>A0A4U0GWJ0_9SPHI</name>
<sequence length="207" mass="22550">MKFNTLFVAAVCASTLLNSCAQKTAEERQLKYTHTSLVDGDAYAFFQIVGEHVATGLVHADQIQKDGDAKAKELGTKLKDFYAQLDPELDSIATALHVDYPIKGVAATHSTDEGATTHTSAAAESTSDTTVHSAAVTVEQESQHEHHAPASEYITHTQHELATLKTQFERLTRNTNKELQKFAKKHIAAISDLYTQAGGKEDAHAHH</sequence>
<evidence type="ECO:0000313" key="3">
    <source>
        <dbReference type="Proteomes" id="UP000309872"/>
    </source>
</evidence>
<evidence type="ECO:0000313" key="2">
    <source>
        <dbReference type="EMBL" id="TJY63408.1"/>
    </source>
</evidence>